<reference evidence="1 2" key="1">
    <citation type="submission" date="2017-03" db="EMBL/GenBank/DDBJ databases">
        <authorList>
            <person name="Safronova V.I."/>
            <person name="Sazanova A.L."/>
            <person name="Chirak E.R."/>
        </authorList>
    </citation>
    <scope>NUCLEOTIDE SEQUENCE [LARGE SCALE GENOMIC DNA]</scope>
    <source>
        <strain evidence="1 2">Opo-242</strain>
    </source>
</reference>
<gene>
    <name evidence="1" type="ORF">B5V01_27090</name>
</gene>
<dbReference type="EMBL" id="MZXX01000036">
    <property type="protein sequence ID" value="RXT38154.1"/>
    <property type="molecule type" value="Genomic_DNA"/>
</dbReference>
<organism evidence="1 2">
    <name type="scientific">Mesorhizobium erdmanii</name>
    <dbReference type="NCBI Taxonomy" id="1777866"/>
    <lineage>
        <taxon>Bacteria</taxon>
        <taxon>Pseudomonadati</taxon>
        <taxon>Pseudomonadota</taxon>
        <taxon>Alphaproteobacteria</taxon>
        <taxon>Hyphomicrobiales</taxon>
        <taxon>Phyllobacteriaceae</taxon>
        <taxon>Mesorhizobium</taxon>
    </lineage>
</organism>
<name>A0A4Q1UPB9_9HYPH</name>
<sequence length="66" mass="7369">MGEGDAAANPAEPLRGSVIVLRLEFGRIVEGSDMQRDFVNGGIIGWSKRRTHAWQKPCWAMGDDRR</sequence>
<dbReference type="AlphaFoldDB" id="A0A4Q1UPB9"/>
<comment type="caution">
    <text evidence="1">The sequence shown here is derived from an EMBL/GenBank/DDBJ whole genome shotgun (WGS) entry which is preliminary data.</text>
</comment>
<accession>A0A4Q1UPB9</accession>
<proteinExistence type="predicted"/>
<protein>
    <submittedName>
        <fullName evidence="1">Uncharacterized protein</fullName>
    </submittedName>
</protein>
<evidence type="ECO:0000313" key="2">
    <source>
        <dbReference type="Proteomes" id="UP000290444"/>
    </source>
</evidence>
<evidence type="ECO:0000313" key="1">
    <source>
        <dbReference type="EMBL" id="RXT38154.1"/>
    </source>
</evidence>
<dbReference type="Proteomes" id="UP000290444">
    <property type="component" value="Unassembled WGS sequence"/>
</dbReference>